<proteinExistence type="inferred from homology"/>
<dbReference type="CDD" id="cd06261">
    <property type="entry name" value="TM_PBP2"/>
    <property type="match status" value="1"/>
</dbReference>
<evidence type="ECO:0000259" key="9">
    <source>
        <dbReference type="PROSITE" id="PS50928"/>
    </source>
</evidence>
<dbReference type="Pfam" id="PF00528">
    <property type="entry name" value="BPD_transp_1"/>
    <property type="match status" value="1"/>
</dbReference>
<comment type="caution">
    <text evidence="10">The sequence shown here is derived from an EMBL/GenBank/DDBJ whole genome shotgun (WGS) entry which is preliminary data.</text>
</comment>
<evidence type="ECO:0000256" key="6">
    <source>
        <dbReference type="ARBA" id="ARBA00023136"/>
    </source>
</evidence>
<dbReference type="Proteomes" id="UP001566476">
    <property type="component" value="Unassembled WGS sequence"/>
</dbReference>
<keyword evidence="11" id="KW-1185">Reference proteome</keyword>
<feature type="transmembrane region" description="Helical" evidence="7">
    <location>
        <begin position="133"/>
        <end position="153"/>
    </location>
</feature>
<feature type="transmembrane region" description="Helical" evidence="7">
    <location>
        <begin position="97"/>
        <end position="121"/>
    </location>
</feature>
<evidence type="ECO:0000256" key="1">
    <source>
        <dbReference type="ARBA" id="ARBA00004651"/>
    </source>
</evidence>
<keyword evidence="5 7" id="KW-1133">Transmembrane helix</keyword>
<dbReference type="EMBL" id="JBGGTQ010000002">
    <property type="protein sequence ID" value="MEZ0491457.1"/>
    <property type="molecule type" value="Genomic_DNA"/>
</dbReference>
<evidence type="ECO:0000256" key="7">
    <source>
        <dbReference type="RuleBase" id="RU363032"/>
    </source>
</evidence>
<feature type="domain" description="ABC transmembrane type-1" evidence="9">
    <location>
        <begin position="94"/>
        <end position="306"/>
    </location>
</feature>
<feature type="transmembrane region" description="Helical" evidence="7">
    <location>
        <begin position="179"/>
        <end position="201"/>
    </location>
</feature>
<dbReference type="SUPFAM" id="SSF161098">
    <property type="entry name" value="MetI-like"/>
    <property type="match status" value="1"/>
</dbReference>
<keyword evidence="2 7" id="KW-0813">Transport</keyword>
<dbReference type="InterPro" id="IPR035906">
    <property type="entry name" value="MetI-like_sf"/>
</dbReference>
<evidence type="ECO:0000313" key="10">
    <source>
        <dbReference type="EMBL" id="MEZ0491457.1"/>
    </source>
</evidence>
<feature type="transmembrane region" description="Helical" evidence="7">
    <location>
        <begin position="292"/>
        <end position="310"/>
    </location>
</feature>
<evidence type="ECO:0000256" key="8">
    <source>
        <dbReference type="SAM" id="MobiDB-lite"/>
    </source>
</evidence>
<dbReference type="InterPro" id="IPR000515">
    <property type="entry name" value="MetI-like"/>
</dbReference>
<feature type="transmembrane region" description="Helical" evidence="7">
    <location>
        <begin position="28"/>
        <end position="54"/>
    </location>
</feature>
<feature type="region of interest" description="Disordered" evidence="8">
    <location>
        <begin position="1"/>
        <end position="21"/>
    </location>
</feature>
<evidence type="ECO:0000256" key="2">
    <source>
        <dbReference type="ARBA" id="ARBA00022448"/>
    </source>
</evidence>
<gene>
    <name evidence="10" type="ORF">AB2L28_04325</name>
</gene>
<dbReference type="InterPro" id="IPR050809">
    <property type="entry name" value="UgpAE/MalFG_permease"/>
</dbReference>
<evidence type="ECO:0000256" key="3">
    <source>
        <dbReference type="ARBA" id="ARBA00022475"/>
    </source>
</evidence>
<dbReference type="PROSITE" id="PS50928">
    <property type="entry name" value="ABC_TM1"/>
    <property type="match status" value="1"/>
</dbReference>
<evidence type="ECO:0000256" key="4">
    <source>
        <dbReference type="ARBA" id="ARBA00022692"/>
    </source>
</evidence>
<keyword evidence="3" id="KW-1003">Cell membrane</keyword>
<protein>
    <submittedName>
        <fullName evidence="10">Carbohydrate ABC transporter permease</fullName>
    </submittedName>
</protein>
<organism evidence="10 11">
    <name type="scientific">Kineococcus mangrovi</name>
    <dbReference type="NCBI Taxonomy" id="1660183"/>
    <lineage>
        <taxon>Bacteria</taxon>
        <taxon>Bacillati</taxon>
        <taxon>Actinomycetota</taxon>
        <taxon>Actinomycetes</taxon>
        <taxon>Kineosporiales</taxon>
        <taxon>Kineosporiaceae</taxon>
        <taxon>Kineococcus</taxon>
    </lineage>
</organism>
<sequence length="315" mass="33625">MTTQTSTQAPGTPARPRTAAPNRRGRRLAILGLLGPFTLLFAATIALPIFYALYESLTGVERSGPLGRGTTSTIFVGLSNFADALSDEAFVASLGRVLLFAVVQVPVMIVLATALALMLDAASARGVRFFRSAYFLPYGIPGVIASLLWGFLYTPGLSPVVDLAQAVGLQADFLGADNVLWSIANIVTWQYAGYNMLVIIAQLKSIDPDLFEAASIDGASAWQVVTRIKLPLIRPAIVLTTVFTIIGTLQLFGEPLILRPLTGSITSTYTPNLAAYNEAFANNNYNLAAAESVLLALVACAFSFGFLKLVNRSEK</sequence>
<comment type="subcellular location">
    <subcellularLocation>
        <location evidence="1 7">Cell membrane</location>
        <topology evidence="1 7">Multi-pass membrane protein</topology>
    </subcellularLocation>
</comment>
<keyword evidence="6 7" id="KW-0472">Membrane</keyword>
<dbReference type="PANTHER" id="PTHR43227:SF8">
    <property type="entry name" value="DIACETYLCHITOBIOSE UPTAKE SYSTEM PERMEASE PROTEIN DASB"/>
    <property type="match status" value="1"/>
</dbReference>
<comment type="similarity">
    <text evidence="7">Belongs to the binding-protein-dependent transport system permease family.</text>
</comment>
<dbReference type="RefSeq" id="WP_370717500.1">
    <property type="nucleotide sequence ID" value="NZ_JBGGTQ010000002.1"/>
</dbReference>
<dbReference type="Gene3D" id="1.10.3720.10">
    <property type="entry name" value="MetI-like"/>
    <property type="match status" value="1"/>
</dbReference>
<dbReference type="PANTHER" id="PTHR43227">
    <property type="entry name" value="BLL4140 PROTEIN"/>
    <property type="match status" value="1"/>
</dbReference>
<keyword evidence="4 7" id="KW-0812">Transmembrane</keyword>
<feature type="compositionally biased region" description="Low complexity" evidence="8">
    <location>
        <begin position="9"/>
        <end position="21"/>
    </location>
</feature>
<evidence type="ECO:0000256" key="5">
    <source>
        <dbReference type="ARBA" id="ARBA00022989"/>
    </source>
</evidence>
<name>A0ABV4I2N3_9ACTN</name>
<reference evidence="10 11" key="1">
    <citation type="submission" date="2024-07" db="EMBL/GenBank/DDBJ databases">
        <authorList>
            <person name="Thanompreechachai J."/>
            <person name="Duangmal K."/>
        </authorList>
    </citation>
    <scope>NUCLEOTIDE SEQUENCE [LARGE SCALE GENOMIC DNA]</scope>
    <source>
        <strain evidence="10 11">TBRC 1896</strain>
    </source>
</reference>
<evidence type="ECO:0000313" key="11">
    <source>
        <dbReference type="Proteomes" id="UP001566476"/>
    </source>
</evidence>
<accession>A0ABV4I2N3</accession>
<feature type="transmembrane region" description="Helical" evidence="7">
    <location>
        <begin position="232"/>
        <end position="252"/>
    </location>
</feature>